<keyword evidence="2" id="KW-0677">Repeat</keyword>
<dbReference type="InterPro" id="IPR056412">
    <property type="entry name" value="Ig_CycH"/>
</dbReference>
<sequence>MLLFWIVSALLTLVLALVIILPLTRGRAESINSRNQLNTELYKQRLQELEQDREQGLLEESEEATQELQKSLLDDVVSERPQQYRSGVWLWLPAVLIVIAVSVVGYWQMGAYSKVEQWQDNTGRLSELTRQVLLEPDGDITEQDMLDLIQGLRTKLYTDGDDFRGWLLLGRLTLEMRDGETARDALDKAMQLATQPEQSYMVMVPYAEALAITGEALRAENIIKQVLAEDPNNLEAWSVFAFMAMQQDNLTAAIARWQEILQRMSPSNPRYTMVERSVAFAEQRLAEEDHVPVTGPRYEVEVNTSSNTPYHPGAVLFVYAMDGETGGSAAPLVAQRIENPGFPLTVTLTNADAMRPDNNMNGHSSVVIKARLAPSGNVADTTGAWEGSSRVLSTEQDKQLSIVIDTEL</sequence>
<evidence type="ECO:0000313" key="10">
    <source>
        <dbReference type="Proteomes" id="UP000664882"/>
    </source>
</evidence>
<dbReference type="EMBL" id="JAGDFX010000009">
    <property type="protein sequence ID" value="MBO1519808.1"/>
    <property type="molecule type" value="Genomic_DNA"/>
</dbReference>
<comment type="subcellular location">
    <subcellularLocation>
        <location evidence="1">Cell envelope</location>
    </subcellularLocation>
</comment>
<feature type="transmembrane region" description="Helical" evidence="6">
    <location>
        <begin position="88"/>
        <end position="107"/>
    </location>
</feature>
<dbReference type="RefSeq" id="WP_208005679.1">
    <property type="nucleotide sequence ID" value="NZ_JAGDFX010000009.1"/>
</dbReference>
<evidence type="ECO:0000259" key="8">
    <source>
        <dbReference type="Pfam" id="PF23914"/>
    </source>
</evidence>
<evidence type="ECO:0000256" key="4">
    <source>
        <dbReference type="ARBA" id="ARBA00022803"/>
    </source>
</evidence>
<keyword evidence="5" id="KW-0175">Coiled coil</keyword>
<dbReference type="Pfam" id="PF23892">
    <property type="entry name" value="Ig_CycH"/>
    <property type="match status" value="1"/>
</dbReference>
<keyword evidence="4" id="KW-0802">TPR repeat</keyword>
<dbReference type="InterPro" id="IPR017560">
    <property type="entry name" value="Cyt_c_biogenesis_CcmI"/>
</dbReference>
<evidence type="ECO:0000256" key="1">
    <source>
        <dbReference type="ARBA" id="ARBA00004196"/>
    </source>
</evidence>
<organism evidence="9 10">
    <name type="scientific">Oceanisphaera pacifica</name>
    <dbReference type="NCBI Taxonomy" id="2818389"/>
    <lineage>
        <taxon>Bacteria</taxon>
        <taxon>Pseudomonadati</taxon>
        <taxon>Pseudomonadota</taxon>
        <taxon>Gammaproteobacteria</taxon>
        <taxon>Aeromonadales</taxon>
        <taxon>Aeromonadaceae</taxon>
        <taxon>Oceanisphaera</taxon>
    </lineage>
</organism>
<feature type="coiled-coil region" evidence="5">
    <location>
        <begin position="32"/>
        <end position="59"/>
    </location>
</feature>
<dbReference type="Gene3D" id="1.25.40.10">
    <property type="entry name" value="Tetratricopeptide repeat domain"/>
    <property type="match status" value="1"/>
</dbReference>
<evidence type="ECO:0000256" key="5">
    <source>
        <dbReference type="SAM" id="Coils"/>
    </source>
</evidence>
<evidence type="ECO:0000256" key="2">
    <source>
        <dbReference type="ARBA" id="ARBA00022737"/>
    </source>
</evidence>
<feature type="domain" description="Cytochrome c-type biogenesis protein H TPR" evidence="8">
    <location>
        <begin position="114"/>
        <end position="271"/>
    </location>
</feature>
<comment type="caution">
    <text evidence="9">The sequence shown here is derived from an EMBL/GenBank/DDBJ whole genome shotgun (WGS) entry which is preliminary data.</text>
</comment>
<keyword evidence="10" id="KW-1185">Reference proteome</keyword>
<reference evidence="9 10" key="1">
    <citation type="submission" date="2021-03" db="EMBL/GenBank/DDBJ databases">
        <title>Oceanisphaera sp. nov., isolated from the intestine.</title>
        <authorList>
            <person name="Zhao L.-H."/>
            <person name="Shi L.-F."/>
        </authorList>
    </citation>
    <scope>NUCLEOTIDE SEQUENCE [LARGE SCALE GENOMIC DNA]</scope>
    <source>
        <strain evidence="9 10">DM8</strain>
    </source>
</reference>
<gene>
    <name evidence="9" type="primary">ccmI</name>
    <name evidence="9" type="ORF">J3U76_09240</name>
</gene>
<evidence type="ECO:0000256" key="6">
    <source>
        <dbReference type="SAM" id="Phobius"/>
    </source>
</evidence>
<dbReference type="Pfam" id="PF23914">
    <property type="entry name" value="TPR_CcmH_CycH"/>
    <property type="match status" value="1"/>
</dbReference>
<dbReference type="SUPFAM" id="SSF48452">
    <property type="entry name" value="TPR-like"/>
    <property type="match status" value="1"/>
</dbReference>
<dbReference type="NCBIfam" id="TIGR03142">
    <property type="entry name" value="cytochro_ccmI"/>
    <property type="match status" value="1"/>
</dbReference>
<dbReference type="Proteomes" id="UP000664882">
    <property type="component" value="Unassembled WGS sequence"/>
</dbReference>
<keyword evidence="6" id="KW-0812">Transmembrane</keyword>
<evidence type="ECO:0000313" key="9">
    <source>
        <dbReference type="EMBL" id="MBO1519808.1"/>
    </source>
</evidence>
<keyword evidence="6" id="KW-0472">Membrane</keyword>
<evidence type="ECO:0000259" key="7">
    <source>
        <dbReference type="Pfam" id="PF23892"/>
    </source>
</evidence>
<keyword evidence="3" id="KW-0201">Cytochrome c-type biogenesis</keyword>
<feature type="domain" description="Cytochrome c-type biogenesis protein H Ig-like" evidence="7">
    <location>
        <begin position="299"/>
        <end position="405"/>
    </location>
</feature>
<protein>
    <submittedName>
        <fullName evidence="9">C-type cytochrome biogenesis protein CcmI</fullName>
    </submittedName>
</protein>
<dbReference type="PANTHER" id="PTHR47870">
    <property type="entry name" value="CYTOCHROME C-TYPE BIOGENESIS PROTEIN CCMH"/>
    <property type="match status" value="1"/>
</dbReference>
<dbReference type="PANTHER" id="PTHR47870:SF1">
    <property type="entry name" value="CYTOCHROME C-TYPE BIOGENESIS PROTEIN CCMH"/>
    <property type="match status" value="1"/>
</dbReference>
<dbReference type="InterPro" id="IPR056413">
    <property type="entry name" value="TPR_CcmH_CycH"/>
</dbReference>
<accession>A0ABS3NGT2</accession>
<dbReference type="InterPro" id="IPR011990">
    <property type="entry name" value="TPR-like_helical_dom_sf"/>
</dbReference>
<proteinExistence type="predicted"/>
<dbReference type="InterPro" id="IPR051263">
    <property type="entry name" value="C-type_cytochrome_biogenesis"/>
</dbReference>
<keyword evidence="6" id="KW-1133">Transmembrane helix</keyword>
<name>A0ABS3NGT2_9GAMM</name>
<evidence type="ECO:0000256" key="3">
    <source>
        <dbReference type="ARBA" id="ARBA00022748"/>
    </source>
</evidence>